<dbReference type="Proteomes" id="UP000076609">
    <property type="component" value="Unassembled WGS sequence"/>
</dbReference>
<keyword evidence="2" id="KW-1185">Reference proteome</keyword>
<protein>
    <submittedName>
        <fullName evidence="1">Neutral zinc metallopeptidase</fullName>
    </submittedName>
</protein>
<dbReference type="SUPFAM" id="SSF55486">
    <property type="entry name" value="Metalloproteases ('zincins'), catalytic domain"/>
    <property type="match status" value="1"/>
</dbReference>
<sequence>MPMVCAMSDQARTAPSAEAMEALARAALARIPEPFAGHLSDIVLLVEEFADDDTLAAMEMEPYELTGLYHGSPVGEKSAFDGMRLPDRIHLYRQPLLAEWCETGVDLGDLIRHVVVHEVGHHFGLSDDDMHALEDSV</sequence>
<dbReference type="InterPro" id="IPR010428">
    <property type="entry name" value="Zincin_1"/>
</dbReference>
<dbReference type="Pfam" id="PF06262">
    <property type="entry name" value="Zincin_1"/>
    <property type="match status" value="1"/>
</dbReference>
<comment type="caution">
    <text evidence="1">The sequence shown here is derived from an EMBL/GenBank/DDBJ whole genome shotgun (WGS) entry which is preliminary data.</text>
</comment>
<dbReference type="CDD" id="cd12952">
    <property type="entry name" value="MMP_ACEL2062"/>
    <property type="match status" value="1"/>
</dbReference>
<organism evidence="1 2">
    <name type="scientific">Sphingomonas hankookensis</name>
    <dbReference type="NCBI Taxonomy" id="563996"/>
    <lineage>
        <taxon>Bacteria</taxon>
        <taxon>Pseudomonadati</taxon>
        <taxon>Pseudomonadota</taxon>
        <taxon>Alphaproteobacteria</taxon>
        <taxon>Sphingomonadales</taxon>
        <taxon>Sphingomonadaceae</taxon>
        <taxon>Sphingomonas</taxon>
    </lineage>
</organism>
<name>A0ABR5YFY2_9SPHN</name>
<dbReference type="Gene3D" id="3.30.2010.20">
    <property type="match status" value="1"/>
</dbReference>
<reference evidence="2" key="1">
    <citation type="submission" date="2016-01" db="EMBL/GenBank/DDBJ databases">
        <title>Draft genome of Chromobacterium sp. F49.</title>
        <authorList>
            <person name="Hong K.W."/>
        </authorList>
    </citation>
    <scope>NUCLEOTIDE SEQUENCE [LARGE SCALE GENOMIC DNA]</scope>
    <source>
        <strain evidence="2">CN3</strain>
    </source>
</reference>
<dbReference type="EMBL" id="LQQO01000005">
    <property type="protein sequence ID" value="KZE17822.1"/>
    <property type="molecule type" value="Genomic_DNA"/>
</dbReference>
<proteinExistence type="predicted"/>
<dbReference type="InterPro" id="IPR038555">
    <property type="entry name" value="Zincin_1_sf"/>
</dbReference>
<evidence type="ECO:0000313" key="1">
    <source>
        <dbReference type="EMBL" id="KZE17822.1"/>
    </source>
</evidence>
<gene>
    <name evidence="1" type="ORF">AVT10_10970</name>
</gene>
<accession>A0ABR5YFY2</accession>
<evidence type="ECO:0000313" key="2">
    <source>
        <dbReference type="Proteomes" id="UP000076609"/>
    </source>
</evidence>